<dbReference type="PANTHER" id="PTHR45928">
    <property type="entry name" value="RE38146P"/>
    <property type="match status" value="1"/>
</dbReference>
<dbReference type="Proteomes" id="UP000695000">
    <property type="component" value="Unplaced"/>
</dbReference>
<keyword evidence="6" id="KW-0999">Mitochondrion inner membrane</keyword>
<keyword evidence="5" id="KW-0677">Repeat</keyword>
<dbReference type="Gene3D" id="1.50.40.10">
    <property type="entry name" value="Mitochondrial carrier domain"/>
    <property type="match status" value="1"/>
</dbReference>
<dbReference type="RefSeq" id="XP_017778962.1">
    <property type="nucleotide sequence ID" value="XM_017923473.1"/>
</dbReference>
<proteinExistence type="inferred from homology"/>
<evidence type="ECO:0000256" key="4">
    <source>
        <dbReference type="ARBA" id="ARBA00022692"/>
    </source>
</evidence>
<organism evidence="12 15">
    <name type="scientific">Nicrophorus vespilloides</name>
    <name type="common">Boreal carrion beetle</name>
    <dbReference type="NCBI Taxonomy" id="110193"/>
    <lineage>
        <taxon>Eukaryota</taxon>
        <taxon>Metazoa</taxon>
        <taxon>Ecdysozoa</taxon>
        <taxon>Arthropoda</taxon>
        <taxon>Hexapoda</taxon>
        <taxon>Insecta</taxon>
        <taxon>Pterygota</taxon>
        <taxon>Neoptera</taxon>
        <taxon>Endopterygota</taxon>
        <taxon>Coleoptera</taxon>
        <taxon>Polyphaga</taxon>
        <taxon>Staphyliniformia</taxon>
        <taxon>Silphidae</taxon>
        <taxon>Nicrophorinae</taxon>
        <taxon>Nicrophorus</taxon>
    </lineage>
</organism>
<evidence type="ECO:0000256" key="3">
    <source>
        <dbReference type="ARBA" id="ARBA00022448"/>
    </source>
</evidence>
<keyword evidence="3 11" id="KW-0813">Transport</keyword>
<evidence type="ECO:0000313" key="14">
    <source>
        <dbReference type="RefSeq" id="XP_017778960.1"/>
    </source>
</evidence>
<dbReference type="RefSeq" id="XP_017778960.1">
    <property type="nucleotide sequence ID" value="XM_017923471.1"/>
</dbReference>
<evidence type="ECO:0000313" key="16">
    <source>
        <dbReference type="RefSeq" id="XP_017778962.1"/>
    </source>
</evidence>
<dbReference type="SUPFAM" id="SSF103506">
    <property type="entry name" value="Mitochondrial carrier"/>
    <property type="match status" value="1"/>
</dbReference>
<evidence type="ECO:0000256" key="11">
    <source>
        <dbReference type="RuleBase" id="RU000488"/>
    </source>
</evidence>
<keyword evidence="12" id="KW-1185">Reference proteome</keyword>
<dbReference type="InterPro" id="IPR023395">
    <property type="entry name" value="MCP_dom_sf"/>
</dbReference>
<comment type="subcellular location">
    <subcellularLocation>
        <location evidence="1">Mitochondrion inner membrane</location>
        <topology evidence="1">Multi-pass membrane protein</topology>
    </subcellularLocation>
</comment>
<dbReference type="RefSeq" id="XP_017778961.1">
    <property type="nucleotide sequence ID" value="XM_017923472.1"/>
</dbReference>
<evidence type="ECO:0000256" key="2">
    <source>
        <dbReference type="ARBA" id="ARBA00006375"/>
    </source>
</evidence>
<evidence type="ECO:0000256" key="5">
    <source>
        <dbReference type="ARBA" id="ARBA00022737"/>
    </source>
</evidence>
<gene>
    <name evidence="13 14 15 16" type="primary">LOC108564425</name>
</gene>
<dbReference type="Pfam" id="PF00153">
    <property type="entry name" value="Mito_carr"/>
    <property type="match status" value="3"/>
</dbReference>
<keyword evidence="9 10" id="KW-0472">Membrane</keyword>
<dbReference type="GeneID" id="108564425"/>
<evidence type="ECO:0000256" key="1">
    <source>
        <dbReference type="ARBA" id="ARBA00004448"/>
    </source>
</evidence>
<dbReference type="PROSITE" id="PS50920">
    <property type="entry name" value="SOLCAR"/>
    <property type="match status" value="3"/>
</dbReference>
<name>A0ABM1MWL1_NICVS</name>
<evidence type="ECO:0000313" key="12">
    <source>
        <dbReference type="Proteomes" id="UP000695000"/>
    </source>
</evidence>
<evidence type="ECO:0000313" key="13">
    <source>
        <dbReference type="RefSeq" id="XP_017778959.1"/>
    </source>
</evidence>
<sequence length="302" mass="32957">MDFVIGGVSAAGASIFSNPLDVLKTRMQLQGELKAKGHHAVHYRNVFHAAVVVVQNDGLLGLQKGLTPALFMHFIRNSVRLGTYQYLTKNGFITDQNGKTIFWRSFTASAFSGAAGAFFGSPLFLIKTQLQSQANRSIAVGHQHGHAGTLAAIQQIYSKNGIRGLWRGVNGTMLRAVAGSSAQLTSFAMSKDYLKQYSLFESSPLLTSLTASIIGGFFQTIMITPFDLVSTRIYNQGLDANGKGLLYKGIADCFLKTWSAEGFFGFYKGVTANYMRLAPHGALCLVFWDLLKGVQAKYLDDR</sequence>
<feature type="repeat" description="Solcar" evidence="10">
    <location>
        <begin position="1"/>
        <end position="90"/>
    </location>
</feature>
<evidence type="ECO:0000256" key="10">
    <source>
        <dbReference type="PROSITE-ProRule" id="PRU00282"/>
    </source>
</evidence>
<reference evidence="13 14" key="1">
    <citation type="submission" date="2025-05" db="UniProtKB">
        <authorList>
            <consortium name="RefSeq"/>
        </authorList>
    </citation>
    <scope>IDENTIFICATION</scope>
    <source>
        <tissue evidence="13 14">Whole Larva</tissue>
    </source>
</reference>
<feature type="repeat" description="Solcar" evidence="10">
    <location>
        <begin position="100"/>
        <end position="193"/>
    </location>
</feature>
<keyword evidence="7" id="KW-1133">Transmembrane helix</keyword>
<evidence type="ECO:0000256" key="8">
    <source>
        <dbReference type="ARBA" id="ARBA00023128"/>
    </source>
</evidence>
<keyword evidence="4 10" id="KW-0812">Transmembrane</keyword>
<evidence type="ECO:0000256" key="7">
    <source>
        <dbReference type="ARBA" id="ARBA00022989"/>
    </source>
</evidence>
<protein>
    <submittedName>
        <fullName evidence="13 14">Solute carrier family 25 member 35-like</fullName>
    </submittedName>
</protein>
<keyword evidence="8" id="KW-0496">Mitochondrion</keyword>
<accession>A0ABM1MWL1</accession>
<evidence type="ECO:0000313" key="15">
    <source>
        <dbReference type="RefSeq" id="XP_017778961.1"/>
    </source>
</evidence>
<dbReference type="InterPro" id="IPR051508">
    <property type="entry name" value="Mito_Carrier_Antiporter"/>
</dbReference>
<dbReference type="InterPro" id="IPR018108">
    <property type="entry name" value="MCP_transmembrane"/>
</dbReference>
<dbReference type="RefSeq" id="XP_017778959.1">
    <property type="nucleotide sequence ID" value="XM_017923470.1"/>
</dbReference>
<dbReference type="PANTHER" id="PTHR45928:SF1">
    <property type="entry name" value="RE38146P"/>
    <property type="match status" value="1"/>
</dbReference>
<evidence type="ECO:0000256" key="9">
    <source>
        <dbReference type="ARBA" id="ARBA00023136"/>
    </source>
</evidence>
<evidence type="ECO:0000256" key="6">
    <source>
        <dbReference type="ARBA" id="ARBA00022792"/>
    </source>
</evidence>
<comment type="similarity">
    <text evidence="2 11">Belongs to the mitochondrial carrier (TC 2.A.29) family.</text>
</comment>
<feature type="repeat" description="Solcar" evidence="10">
    <location>
        <begin position="203"/>
        <end position="294"/>
    </location>
</feature>